<name>A0AAN6JMQ0_9BASI</name>
<comment type="cofactor">
    <cofactor evidence="3">
        <name>Mn(2+)</name>
        <dbReference type="ChEBI" id="CHEBI:29035"/>
    </cofactor>
    <text evidence="3">Binds 2 manganese ions per subunit.</text>
</comment>
<dbReference type="InterPro" id="IPR017774">
    <property type="entry name" value="Bicupin_oxalate_deCO2ase/Oxase"/>
</dbReference>
<evidence type="ECO:0000259" key="6">
    <source>
        <dbReference type="SMART" id="SM00835"/>
    </source>
</evidence>
<evidence type="ECO:0000256" key="3">
    <source>
        <dbReference type="PIRSR" id="PIRSR617774-2"/>
    </source>
</evidence>
<dbReference type="GO" id="GO:0046872">
    <property type="term" value="F:metal ion binding"/>
    <property type="evidence" value="ECO:0007669"/>
    <property type="project" value="UniProtKB-KW"/>
</dbReference>
<evidence type="ECO:0000256" key="5">
    <source>
        <dbReference type="SAM" id="SignalP"/>
    </source>
</evidence>
<organism evidence="7 8">
    <name type="scientific">Tilletia horrida</name>
    <dbReference type="NCBI Taxonomy" id="155126"/>
    <lineage>
        <taxon>Eukaryota</taxon>
        <taxon>Fungi</taxon>
        <taxon>Dikarya</taxon>
        <taxon>Basidiomycota</taxon>
        <taxon>Ustilaginomycotina</taxon>
        <taxon>Exobasidiomycetes</taxon>
        <taxon>Tilletiales</taxon>
        <taxon>Tilletiaceae</taxon>
        <taxon>Tilletia</taxon>
    </lineage>
</organism>
<dbReference type="NCBIfam" id="TIGR03404">
    <property type="entry name" value="bicupin_oxalic"/>
    <property type="match status" value="1"/>
</dbReference>
<sequence>MKLSLLPALLAVNLLSTASAFPVKPAPPSAEALRAARRAFDERVATRAQLVARAQPTEFISKEPNYSLFNAFYENGTLPEPIRGSTGASSIGPSNPELDRQNPDSLAPPTTDGGNVPQTKWPFALSHNRLESGGWARQQNVNNLPVATEIAGVNMRLEEGAFRELHWHSTAEWAYVLNGSIRIATTDFEGRTYVNDVGPGDLWYFPSALPHSIQALSKGGAEFLLVFADGSFDENDTLLLSDFVAHIPREVLLKNFGNALNNSALDTFPKNELYIFNAPTPNTTASEDVSEIADPQGTTPSPYTFNLSGIAPTKLPGGSIKIVDSRNFTVSTQIAAAEVTIQPGAIRELHWHPNAEWDFFISGHARITVFAGNANAATFDFQAGDTAYIQQVNGHYIEALGNEPVKYLEVFRAPVYQDVSLSTWLAVTPINVVQAHLGLSRADALALQRAYRLNTHQLTGVSSSNSSATGTNGKRSLPEEDEAASARSRVVAGKRSWA</sequence>
<dbReference type="CDD" id="cd20304">
    <property type="entry name" value="cupin_OxDC_N"/>
    <property type="match status" value="1"/>
</dbReference>
<evidence type="ECO:0000256" key="2">
    <source>
        <dbReference type="PIRSR" id="PIRSR617774-1"/>
    </source>
</evidence>
<dbReference type="Pfam" id="PF00190">
    <property type="entry name" value="Cupin_1"/>
    <property type="match status" value="2"/>
</dbReference>
<keyword evidence="3" id="KW-0464">Manganese</keyword>
<feature type="active site" description="Proton donor" evidence="2">
    <location>
        <position position="409"/>
    </location>
</feature>
<dbReference type="SMART" id="SM00835">
    <property type="entry name" value="Cupin_1"/>
    <property type="match status" value="2"/>
</dbReference>
<feature type="binding site" evidence="3">
    <location>
        <position position="356"/>
    </location>
    <ligand>
        <name>Mn(2+)</name>
        <dbReference type="ChEBI" id="CHEBI:29035"/>
        <label>2</label>
    </ligand>
</feature>
<feature type="binding site" evidence="3">
    <location>
        <position position="166"/>
    </location>
    <ligand>
        <name>Mn(2+)</name>
        <dbReference type="ChEBI" id="CHEBI:29035"/>
        <label>1</label>
    </ligand>
</feature>
<gene>
    <name evidence="7" type="ORF">OC842_000534</name>
</gene>
<keyword evidence="5" id="KW-0732">Signal</keyword>
<feature type="region of interest" description="Disordered" evidence="4">
    <location>
        <begin position="82"/>
        <end position="121"/>
    </location>
</feature>
<feature type="binding site" evidence="3">
    <location>
        <position position="211"/>
    </location>
    <ligand>
        <name>Mn(2+)</name>
        <dbReference type="ChEBI" id="CHEBI:29035"/>
        <label>1</label>
    </ligand>
</feature>
<dbReference type="GO" id="GO:0033609">
    <property type="term" value="P:oxalate metabolic process"/>
    <property type="evidence" value="ECO:0007669"/>
    <property type="project" value="InterPro"/>
</dbReference>
<feature type="signal peptide" evidence="5">
    <location>
        <begin position="1"/>
        <end position="20"/>
    </location>
</feature>
<proteinExistence type="predicted"/>
<dbReference type="InterPro" id="IPR011051">
    <property type="entry name" value="RmlC_Cupin_sf"/>
</dbReference>
<dbReference type="SUPFAM" id="SSF51182">
    <property type="entry name" value="RmlC-like cupins"/>
    <property type="match status" value="1"/>
</dbReference>
<feature type="binding site" evidence="3">
    <location>
        <position position="168"/>
    </location>
    <ligand>
        <name>Mn(2+)</name>
        <dbReference type="ChEBI" id="CHEBI:29035"/>
        <label>1</label>
    </ligand>
</feature>
<feature type="chain" id="PRO_5042846889" description="Cupin type-1 domain-containing protein" evidence="5">
    <location>
        <begin position="21"/>
        <end position="498"/>
    </location>
</feature>
<protein>
    <recommendedName>
        <fullName evidence="6">Cupin type-1 domain-containing protein</fullName>
    </recommendedName>
</protein>
<keyword evidence="8" id="KW-1185">Reference proteome</keyword>
<feature type="compositionally biased region" description="Low complexity" evidence="4">
    <location>
        <begin position="460"/>
        <end position="473"/>
    </location>
</feature>
<dbReference type="PANTHER" id="PTHR35848:SF9">
    <property type="entry name" value="SLL1358 PROTEIN"/>
    <property type="match status" value="1"/>
</dbReference>
<dbReference type="EMBL" id="JAPDMQ010000015">
    <property type="protein sequence ID" value="KAK0540346.1"/>
    <property type="molecule type" value="Genomic_DNA"/>
</dbReference>
<dbReference type="InterPro" id="IPR051610">
    <property type="entry name" value="GPI/OXD"/>
</dbReference>
<accession>A0AAN6JMQ0</accession>
<feature type="binding site" evidence="3">
    <location>
        <position position="350"/>
    </location>
    <ligand>
        <name>Mn(2+)</name>
        <dbReference type="ChEBI" id="CHEBI:29035"/>
        <label>2</label>
    </ligand>
</feature>
<feature type="region of interest" description="Disordered" evidence="4">
    <location>
        <begin position="460"/>
        <end position="498"/>
    </location>
</feature>
<dbReference type="Gene3D" id="2.60.120.10">
    <property type="entry name" value="Jelly Rolls"/>
    <property type="match status" value="2"/>
</dbReference>
<dbReference type="InterPro" id="IPR014710">
    <property type="entry name" value="RmlC-like_jellyroll"/>
</dbReference>
<feature type="domain" description="Cupin type-1" evidence="6">
    <location>
        <begin position="305"/>
        <end position="445"/>
    </location>
</feature>
<dbReference type="CDD" id="cd20305">
    <property type="entry name" value="cupin_OxDC_C"/>
    <property type="match status" value="1"/>
</dbReference>
<feature type="binding site" evidence="3">
    <location>
        <position position="172"/>
    </location>
    <ligand>
        <name>Mn(2+)</name>
        <dbReference type="ChEBI" id="CHEBI:29035"/>
        <label>1</label>
    </ligand>
</feature>
<reference evidence="7" key="1">
    <citation type="journal article" date="2023" name="PhytoFront">
        <title>Draft Genome Resources of Seven Strains of Tilletia horrida, Causal Agent of Kernel Smut of Rice.</title>
        <authorList>
            <person name="Khanal S."/>
            <person name="Antony Babu S."/>
            <person name="Zhou X.G."/>
        </authorList>
    </citation>
    <scope>NUCLEOTIDE SEQUENCE</scope>
    <source>
        <strain evidence="7">TX3</strain>
    </source>
</reference>
<evidence type="ECO:0000256" key="1">
    <source>
        <dbReference type="ARBA" id="ARBA00022723"/>
    </source>
</evidence>
<evidence type="ECO:0000313" key="8">
    <source>
        <dbReference type="Proteomes" id="UP001176521"/>
    </source>
</evidence>
<feature type="domain" description="Cupin type-1" evidence="6">
    <location>
        <begin position="123"/>
        <end position="266"/>
    </location>
</feature>
<evidence type="ECO:0000256" key="4">
    <source>
        <dbReference type="SAM" id="MobiDB-lite"/>
    </source>
</evidence>
<dbReference type="AlphaFoldDB" id="A0AAN6JMQ0"/>
<dbReference type="PANTHER" id="PTHR35848">
    <property type="entry name" value="OXALATE-BINDING PROTEIN"/>
    <property type="match status" value="1"/>
</dbReference>
<feature type="binding site" evidence="3">
    <location>
        <position position="352"/>
    </location>
    <ligand>
        <name>Mn(2+)</name>
        <dbReference type="ChEBI" id="CHEBI:29035"/>
        <label>2</label>
    </ligand>
</feature>
<keyword evidence="1 3" id="KW-0479">Metal-binding</keyword>
<comment type="caution">
    <text evidence="7">The sequence shown here is derived from an EMBL/GenBank/DDBJ whole genome shotgun (WGS) entry which is preliminary data.</text>
</comment>
<dbReference type="Proteomes" id="UP001176521">
    <property type="component" value="Unassembled WGS sequence"/>
</dbReference>
<feature type="binding site" evidence="3">
    <location>
        <position position="395"/>
    </location>
    <ligand>
        <name>Mn(2+)</name>
        <dbReference type="ChEBI" id="CHEBI:29035"/>
        <label>2</label>
    </ligand>
</feature>
<evidence type="ECO:0000313" key="7">
    <source>
        <dbReference type="EMBL" id="KAK0540346.1"/>
    </source>
</evidence>
<dbReference type="InterPro" id="IPR006045">
    <property type="entry name" value="Cupin_1"/>
</dbReference>